<feature type="coiled-coil region" evidence="13">
    <location>
        <begin position="154"/>
        <end position="185"/>
    </location>
</feature>
<feature type="domain" description="Response regulatory" evidence="16">
    <location>
        <begin position="818"/>
        <end position="933"/>
    </location>
</feature>
<dbReference type="SUPFAM" id="SSF158472">
    <property type="entry name" value="HAMP domain-like"/>
    <property type="match status" value="1"/>
</dbReference>
<dbReference type="InterPro" id="IPR005467">
    <property type="entry name" value="His_kinase_dom"/>
</dbReference>
<reference evidence="18 19" key="1">
    <citation type="submission" date="2016-01" db="EMBL/GenBank/DDBJ databases">
        <title>Investigation of taxonomic status of Bacillus aminovorans.</title>
        <authorList>
            <person name="Verma A."/>
            <person name="Pal Y."/>
            <person name="Krishnamurthi S."/>
        </authorList>
    </citation>
    <scope>NUCLEOTIDE SEQUENCE [LARGE SCALE GENOMIC DNA]</scope>
    <source>
        <strain evidence="18 19">DSM 4337</strain>
    </source>
</reference>
<evidence type="ECO:0000313" key="18">
    <source>
        <dbReference type="EMBL" id="OAH54726.1"/>
    </source>
</evidence>
<evidence type="ECO:0000256" key="5">
    <source>
        <dbReference type="ARBA" id="ARBA00022553"/>
    </source>
</evidence>
<dbReference type="Pfam" id="PF02518">
    <property type="entry name" value="HATPase_c"/>
    <property type="match status" value="1"/>
</dbReference>
<dbReference type="InterPro" id="IPR011006">
    <property type="entry name" value="CheY-like_superfamily"/>
</dbReference>
<evidence type="ECO:0000259" key="17">
    <source>
        <dbReference type="PROSITE" id="PS50885"/>
    </source>
</evidence>
<keyword evidence="10" id="KW-0902">Two-component regulatory system</keyword>
<dbReference type="AlphaFoldDB" id="A0A177KP17"/>
<evidence type="ECO:0000256" key="3">
    <source>
        <dbReference type="ARBA" id="ARBA00012438"/>
    </source>
</evidence>
<keyword evidence="6" id="KW-0808">Transferase</keyword>
<name>A0A177KP17_9BACI</name>
<evidence type="ECO:0000256" key="1">
    <source>
        <dbReference type="ARBA" id="ARBA00000085"/>
    </source>
</evidence>
<protein>
    <recommendedName>
        <fullName evidence="3">histidine kinase</fullName>
        <ecNumber evidence="3">2.7.13.3</ecNumber>
    </recommendedName>
</protein>
<evidence type="ECO:0000259" key="15">
    <source>
        <dbReference type="PROSITE" id="PS50109"/>
    </source>
</evidence>
<dbReference type="SUPFAM" id="SSF55874">
    <property type="entry name" value="ATPase domain of HSP90 chaperone/DNA topoisomerase II/histidine kinase"/>
    <property type="match status" value="1"/>
</dbReference>
<comment type="caution">
    <text evidence="18">The sequence shown here is derived from an EMBL/GenBank/DDBJ whole genome shotgun (WGS) entry which is preliminary data.</text>
</comment>
<gene>
    <name evidence="18" type="ORF">AWH48_09090</name>
</gene>
<dbReference type="Proteomes" id="UP000077271">
    <property type="component" value="Unassembled WGS sequence"/>
</dbReference>
<keyword evidence="7" id="KW-0547">Nucleotide-binding</keyword>
<keyword evidence="5 12" id="KW-0597">Phosphoprotein</keyword>
<dbReference type="GO" id="GO:0005886">
    <property type="term" value="C:plasma membrane"/>
    <property type="evidence" value="ECO:0007669"/>
    <property type="project" value="UniProtKB-SubCell"/>
</dbReference>
<comment type="subcellular location">
    <subcellularLocation>
        <location evidence="2">Cell membrane</location>
        <topology evidence="2">Multi-pass membrane protein</topology>
    </subcellularLocation>
</comment>
<evidence type="ECO:0000256" key="14">
    <source>
        <dbReference type="SAM" id="Phobius"/>
    </source>
</evidence>
<dbReference type="Pfam" id="PF00072">
    <property type="entry name" value="Response_reg"/>
    <property type="match status" value="1"/>
</dbReference>
<dbReference type="PROSITE" id="PS50885">
    <property type="entry name" value="HAMP"/>
    <property type="match status" value="1"/>
</dbReference>
<organism evidence="18 19">
    <name type="scientific">Domibacillus aminovorans</name>
    <dbReference type="NCBI Taxonomy" id="29332"/>
    <lineage>
        <taxon>Bacteria</taxon>
        <taxon>Bacillati</taxon>
        <taxon>Bacillota</taxon>
        <taxon>Bacilli</taxon>
        <taxon>Bacillales</taxon>
        <taxon>Bacillaceae</taxon>
        <taxon>Domibacillus</taxon>
    </lineage>
</organism>
<keyword evidence="11 14" id="KW-0472">Membrane</keyword>
<evidence type="ECO:0000256" key="12">
    <source>
        <dbReference type="PROSITE-ProRule" id="PRU00169"/>
    </source>
</evidence>
<dbReference type="PROSITE" id="PS50109">
    <property type="entry name" value="HIS_KIN"/>
    <property type="match status" value="1"/>
</dbReference>
<dbReference type="CDD" id="cd16922">
    <property type="entry name" value="HATPase_EvgS-ArcB-TorS-like"/>
    <property type="match status" value="1"/>
</dbReference>
<evidence type="ECO:0000259" key="16">
    <source>
        <dbReference type="PROSITE" id="PS50110"/>
    </source>
</evidence>
<dbReference type="PRINTS" id="PR00344">
    <property type="entry name" value="BCTRLSENSOR"/>
</dbReference>
<dbReference type="Gene3D" id="1.10.287.130">
    <property type="match status" value="1"/>
</dbReference>
<dbReference type="InterPro" id="IPR003660">
    <property type="entry name" value="HAMP_dom"/>
</dbReference>
<feature type="modified residue" description="4-aspartylphosphate" evidence="12">
    <location>
        <position position="867"/>
    </location>
</feature>
<dbReference type="RefSeq" id="WP_063975245.1">
    <property type="nucleotide sequence ID" value="NZ_LQWZ01000033.1"/>
</dbReference>
<dbReference type="SUPFAM" id="SSF55785">
    <property type="entry name" value="PYP-like sensor domain (PAS domain)"/>
    <property type="match status" value="1"/>
</dbReference>
<dbReference type="SUPFAM" id="SSF47384">
    <property type="entry name" value="Homodimeric domain of signal transducing histidine kinase"/>
    <property type="match status" value="1"/>
</dbReference>
<feature type="transmembrane region" description="Helical" evidence="14">
    <location>
        <begin position="186"/>
        <end position="206"/>
    </location>
</feature>
<dbReference type="SMART" id="SM00388">
    <property type="entry name" value="HisKA"/>
    <property type="match status" value="1"/>
</dbReference>
<feature type="domain" description="HAMP" evidence="17">
    <location>
        <begin position="210"/>
        <end position="262"/>
    </location>
</feature>
<dbReference type="InterPro" id="IPR036097">
    <property type="entry name" value="HisK_dim/P_sf"/>
</dbReference>
<dbReference type="GO" id="GO:0009927">
    <property type="term" value="F:histidine phosphotransfer kinase activity"/>
    <property type="evidence" value="ECO:0007669"/>
    <property type="project" value="TreeGrafter"/>
</dbReference>
<dbReference type="PANTHER" id="PTHR43047:SF72">
    <property type="entry name" value="OSMOSENSING HISTIDINE PROTEIN KINASE SLN1"/>
    <property type="match status" value="1"/>
</dbReference>
<dbReference type="GO" id="GO:0000155">
    <property type="term" value="F:phosphorelay sensor kinase activity"/>
    <property type="evidence" value="ECO:0007669"/>
    <property type="project" value="InterPro"/>
</dbReference>
<dbReference type="PROSITE" id="PS50110">
    <property type="entry name" value="RESPONSE_REGULATORY"/>
    <property type="match status" value="1"/>
</dbReference>
<evidence type="ECO:0000256" key="4">
    <source>
        <dbReference type="ARBA" id="ARBA00022475"/>
    </source>
</evidence>
<dbReference type="FunFam" id="1.10.287.130:FF:000001">
    <property type="entry name" value="Two-component sensor histidine kinase"/>
    <property type="match status" value="1"/>
</dbReference>
<dbReference type="SMART" id="SM00304">
    <property type="entry name" value="HAMP"/>
    <property type="match status" value="1"/>
</dbReference>
<keyword evidence="13" id="KW-0175">Coiled coil</keyword>
<evidence type="ECO:0000256" key="13">
    <source>
        <dbReference type="SAM" id="Coils"/>
    </source>
</evidence>
<dbReference type="Gene3D" id="3.30.450.20">
    <property type="entry name" value="PAS domain"/>
    <property type="match status" value="1"/>
</dbReference>
<evidence type="ECO:0000256" key="6">
    <source>
        <dbReference type="ARBA" id="ARBA00022679"/>
    </source>
</evidence>
<dbReference type="FunFam" id="3.30.565.10:FF:000006">
    <property type="entry name" value="Sensor histidine kinase WalK"/>
    <property type="match status" value="1"/>
</dbReference>
<dbReference type="OrthoDB" id="9813151at2"/>
<dbReference type="CDD" id="cd00082">
    <property type="entry name" value="HisKA"/>
    <property type="match status" value="1"/>
</dbReference>
<dbReference type="SMART" id="SM00448">
    <property type="entry name" value="REC"/>
    <property type="match status" value="1"/>
</dbReference>
<keyword evidence="4" id="KW-1003">Cell membrane</keyword>
<feature type="coiled-coil region" evidence="13">
    <location>
        <begin position="257"/>
        <end position="305"/>
    </location>
</feature>
<dbReference type="SUPFAM" id="SSF52172">
    <property type="entry name" value="CheY-like"/>
    <property type="match status" value="1"/>
</dbReference>
<dbReference type="InterPro" id="IPR004358">
    <property type="entry name" value="Sig_transdc_His_kin-like_C"/>
</dbReference>
<dbReference type="InterPro" id="IPR003594">
    <property type="entry name" value="HATPase_dom"/>
</dbReference>
<dbReference type="EC" id="2.7.13.3" evidence="3"/>
<evidence type="ECO:0000256" key="11">
    <source>
        <dbReference type="ARBA" id="ARBA00023136"/>
    </source>
</evidence>
<evidence type="ECO:0000256" key="10">
    <source>
        <dbReference type="ARBA" id="ARBA00023012"/>
    </source>
</evidence>
<keyword evidence="14" id="KW-0812">Transmembrane</keyword>
<feature type="domain" description="Histidine kinase" evidence="15">
    <location>
        <begin position="587"/>
        <end position="801"/>
    </location>
</feature>
<evidence type="ECO:0000256" key="8">
    <source>
        <dbReference type="ARBA" id="ARBA00022777"/>
    </source>
</evidence>
<dbReference type="Gene3D" id="6.10.340.10">
    <property type="match status" value="1"/>
</dbReference>
<keyword evidence="8 18" id="KW-0418">Kinase</keyword>
<evidence type="ECO:0000256" key="7">
    <source>
        <dbReference type="ARBA" id="ARBA00022741"/>
    </source>
</evidence>
<accession>A0A177KP17</accession>
<dbReference type="InterPro" id="IPR001789">
    <property type="entry name" value="Sig_transdc_resp-reg_receiver"/>
</dbReference>
<feature type="transmembrane region" description="Helical" evidence="14">
    <location>
        <begin position="12"/>
        <end position="35"/>
    </location>
</feature>
<dbReference type="Gene3D" id="3.30.565.10">
    <property type="entry name" value="Histidine kinase-like ATPase, C-terminal domain"/>
    <property type="match status" value="1"/>
</dbReference>
<proteinExistence type="predicted"/>
<evidence type="ECO:0000256" key="9">
    <source>
        <dbReference type="ARBA" id="ARBA00022840"/>
    </source>
</evidence>
<dbReference type="Gene3D" id="3.40.50.2300">
    <property type="match status" value="1"/>
</dbReference>
<dbReference type="Pfam" id="PF00512">
    <property type="entry name" value="HisKA"/>
    <property type="match status" value="1"/>
</dbReference>
<dbReference type="GO" id="GO:0005524">
    <property type="term" value="F:ATP binding"/>
    <property type="evidence" value="ECO:0007669"/>
    <property type="project" value="UniProtKB-KW"/>
</dbReference>
<dbReference type="PANTHER" id="PTHR43047">
    <property type="entry name" value="TWO-COMPONENT HISTIDINE PROTEIN KINASE"/>
    <property type="match status" value="1"/>
</dbReference>
<evidence type="ECO:0000313" key="19">
    <source>
        <dbReference type="Proteomes" id="UP000077271"/>
    </source>
</evidence>
<keyword evidence="9" id="KW-0067">ATP-binding</keyword>
<dbReference type="InterPro" id="IPR003661">
    <property type="entry name" value="HisK_dim/P_dom"/>
</dbReference>
<evidence type="ECO:0000256" key="2">
    <source>
        <dbReference type="ARBA" id="ARBA00004651"/>
    </source>
</evidence>
<dbReference type="InterPro" id="IPR036890">
    <property type="entry name" value="HATPase_C_sf"/>
</dbReference>
<comment type="catalytic activity">
    <reaction evidence="1">
        <text>ATP + protein L-histidine = ADP + protein N-phospho-L-histidine.</text>
        <dbReference type="EC" id="2.7.13.3"/>
    </reaction>
</comment>
<dbReference type="EMBL" id="LQWZ01000033">
    <property type="protein sequence ID" value="OAH54726.1"/>
    <property type="molecule type" value="Genomic_DNA"/>
</dbReference>
<keyword evidence="14" id="KW-1133">Transmembrane helix</keyword>
<dbReference type="SUPFAM" id="SSF55781">
    <property type="entry name" value="GAF domain-like"/>
    <property type="match status" value="1"/>
</dbReference>
<dbReference type="InterPro" id="IPR035965">
    <property type="entry name" value="PAS-like_dom_sf"/>
</dbReference>
<dbReference type="SMART" id="SM00387">
    <property type="entry name" value="HATPase_c"/>
    <property type="match status" value="1"/>
</dbReference>
<sequence>MEVLSNSSIRRRYLRVALSMLFVFVLVGTGAYFYMQNRQDEMIEKREQLYNKQIVLEDLRDTLHDLFFRARGYYAFQNERERTHVYEDIEQVKKTLKQLEEWKLTSQEKQMTKELADFFDTFENETFPAGIAFVEANNYEGLRELSNSGVTDSVNQYMADVKDYKVNIDNELEQLSADMLRQSNQFTVAMMGFVVLLFALISFIIWRTINDIVKPLEHMRRVADNFADGKSFSLLPLNRNDEIGVLASSFATMIYTIQDKEEELTAQNEELMMQQDELQERQLKMEESLKETERTKERLERYNELNHVLSFSLDKQELTDSVLRYFDEVYEIDLGLFWLRESGEHALKGFTAVMFNDFMENRIDYVDRRLEEAPYFTVKREAVHEKGLSEENVYVHDYFSSIRNPAGGVIALFGCSRIGRFFSDKEQEDLYGLLNRVYLAIERIQLYEQAVRERTLNESIVNNIHEGIQFISYEGDMVQHNKALYELIDFGVMTEETLVLREEWLDTFTKKTENPEELRAFFEGCLADQSDELRHFSYVIHGSKERVIDVYSTSTMLDGEKTGTIFVHRDITQEHEVDKMKTELVSTVSHELRTPLSSVLGFTELLMTKELKPLKQKRYLETIYKEAQRLTNLINDFLDLQRMEAGSQVYSMSAVKMNEVAVETTAQFRSKTAHDFTIVDEAADVTVYADRERIIQVMTNVMSNAVKFSPEGGQVTILLKNEQDHLAVFVRDQGIGIPAEEVSKLFTKFQRIDNSASRKIGGTGLGLAICREIVEKHGGKISIESDEGKGTTVKFTIPLAHPNKNEAIAQETPEGRNIVMLVEDDTSLAMLLSEELKMKGFAVIYHSSPKSAFEEAKQRPLIGIVIDIMLGEELDGWDLVNMLKKDDRTKNLPIIISSALDRADEKMHTYGIEHYLTKPYPPNRLSETVLGFLHTPIQDGRILYPDEEQGGADH</sequence>
<dbReference type="Pfam" id="PF00672">
    <property type="entry name" value="HAMP"/>
    <property type="match status" value="1"/>
</dbReference>
<dbReference type="CDD" id="cd06225">
    <property type="entry name" value="HAMP"/>
    <property type="match status" value="1"/>
</dbReference>